<dbReference type="GO" id="GO:0004175">
    <property type="term" value="F:endopeptidase activity"/>
    <property type="evidence" value="ECO:0007669"/>
    <property type="project" value="UniProtKB-ARBA"/>
</dbReference>
<dbReference type="AlphaFoldDB" id="A0A1M6GAQ9"/>
<dbReference type="RefSeq" id="WP_072916033.1">
    <property type="nucleotide sequence ID" value="NZ_FQYQ01000009.1"/>
</dbReference>
<dbReference type="GO" id="GO:0080120">
    <property type="term" value="P:CAAX-box protein maturation"/>
    <property type="evidence" value="ECO:0007669"/>
    <property type="project" value="UniProtKB-ARBA"/>
</dbReference>
<evidence type="ECO:0000313" key="4">
    <source>
        <dbReference type="Proteomes" id="UP000184185"/>
    </source>
</evidence>
<keyword evidence="4" id="KW-1185">Reference proteome</keyword>
<dbReference type="OrthoDB" id="357883at2"/>
<keyword evidence="1" id="KW-0472">Membrane</keyword>
<keyword evidence="1" id="KW-0812">Transmembrane</keyword>
<feature type="transmembrane region" description="Helical" evidence="1">
    <location>
        <begin position="42"/>
        <end position="59"/>
    </location>
</feature>
<keyword evidence="1" id="KW-1133">Transmembrane helix</keyword>
<feature type="transmembrane region" description="Helical" evidence="1">
    <location>
        <begin position="164"/>
        <end position="186"/>
    </location>
</feature>
<feature type="transmembrane region" description="Helical" evidence="1">
    <location>
        <begin position="123"/>
        <end position="143"/>
    </location>
</feature>
<sequence>MNEQIRKNTALSCWIIFVILILVHGFEAIVLRMDETIFGENFINKVFGILVVFLVVRSLNWKLSDIGFAKIGFIKHIGIGLLIAMCSFIISYGVEIIILKIQGYDIEFGIFTTGFSLTGEADVHTGIGFILMCVFFNIINVVMEEGTFRGLFYCIYGIDHSAKFALLFQAFLFGVWHIVTPLHNLIDGDINIGAFIGLSVGYIILAGLMGIKWGLLYRMTGSLYVGMADHFFNNCVATNLLHVITESGVDEMMIIRVAIAQLLSFTIILLVWKKRENR</sequence>
<evidence type="ECO:0000259" key="2">
    <source>
        <dbReference type="Pfam" id="PF02517"/>
    </source>
</evidence>
<dbReference type="Proteomes" id="UP000184185">
    <property type="component" value="Unassembled WGS sequence"/>
</dbReference>
<dbReference type="EMBL" id="FQYQ01000009">
    <property type="protein sequence ID" value="SHJ07036.1"/>
    <property type="molecule type" value="Genomic_DNA"/>
</dbReference>
<dbReference type="InterPro" id="IPR003675">
    <property type="entry name" value="Rce1/LyrA-like_dom"/>
</dbReference>
<gene>
    <name evidence="3" type="ORF">SAMN02745725_01695</name>
</gene>
<evidence type="ECO:0000313" key="3">
    <source>
        <dbReference type="EMBL" id="SHJ07036.1"/>
    </source>
</evidence>
<proteinExistence type="predicted"/>
<feature type="transmembrane region" description="Helical" evidence="1">
    <location>
        <begin position="12"/>
        <end position="30"/>
    </location>
</feature>
<organism evidence="3 4">
    <name type="scientific">Pseudobutyrivibrio xylanivorans DSM 14809</name>
    <dbReference type="NCBI Taxonomy" id="1123012"/>
    <lineage>
        <taxon>Bacteria</taxon>
        <taxon>Bacillati</taxon>
        <taxon>Bacillota</taxon>
        <taxon>Clostridia</taxon>
        <taxon>Lachnospirales</taxon>
        <taxon>Lachnospiraceae</taxon>
        <taxon>Pseudobutyrivibrio</taxon>
    </lineage>
</organism>
<feature type="transmembrane region" description="Helical" evidence="1">
    <location>
        <begin position="223"/>
        <end position="241"/>
    </location>
</feature>
<feature type="transmembrane region" description="Helical" evidence="1">
    <location>
        <begin position="253"/>
        <end position="272"/>
    </location>
</feature>
<protein>
    <recommendedName>
        <fullName evidence="2">CAAX prenyl protease 2/Lysostaphin resistance protein A-like domain-containing protein</fullName>
    </recommendedName>
</protein>
<dbReference type="Pfam" id="PF02517">
    <property type="entry name" value="Rce1-like"/>
    <property type="match status" value="1"/>
</dbReference>
<feature type="transmembrane region" description="Helical" evidence="1">
    <location>
        <begin position="79"/>
        <end position="103"/>
    </location>
</feature>
<accession>A0A1M6GAQ9</accession>
<feature type="domain" description="CAAX prenyl protease 2/Lysostaphin resistance protein A-like" evidence="2">
    <location>
        <begin position="128"/>
        <end position="236"/>
    </location>
</feature>
<reference evidence="3 4" key="1">
    <citation type="submission" date="2016-11" db="EMBL/GenBank/DDBJ databases">
        <authorList>
            <person name="Jaros S."/>
            <person name="Januszkiewicz K."/>
            <person name="Wedrychowicz H."/>
        </authorList>
    </citation>
    <scope>NUCLEOTIDE SEQUENCE [LARGE SCALE GENOMIC DNA]</scope>
    <source>
        <strain evidence="3 4">DSM 14809</strain>
    </source>
</reference>
<evidence type="ECO:0000256" key="1">
    <source>
        <dbReference type="SAM" id="Phobius"/>
    </source>
</evidence>
<name>A0A1M6GAQ9_PSEXY</name>
<feature type="transmembrane region" description="Helical" evidence="1">
    <location>
        <begin position="192"/>
        <end position="211"/>
    </location>
</feature>